<proteinExistence type="predicted"/>
<protein>
    <submittedName>
        <fullName evidence="2">Uncharacterized protein</fullName>
    </submittedName>
</protein>
<evidence type="ECO:0000313" key="1">
    <source>
        <dbReference type="EMBL" id="KAL2530349.1"/>
    </source>
</evidence>
<evidence type="ECO:0000313" key="3">
    <source>
        <dbReference type="Proteomes" id="UP001604277"/>
    </source>
</evidence>
<dbReference type="AlphaFoldDB" id="A0ABD1V0C9"/>
<dbReference type="EMBL" id="JBFOLJ010000006">
    <property type="protein sequence ID" value="KAL2530349.1"/>
    <property type="molecule type" value="Genomic_DNA"/>
</dbReference>
<sequence>MKKARGKCTHCFHFGHGIDKCIILQGSQVLGKKDDKSEMSSIWASNTSGGMLVATNGSIRGTSGIPNNTGADLVNNENRLTDDSIPSNLESRLLSQIYVPMK</sequence>
<gene>
    <name evidence="1" type="ORF">Fot_22950</name>
    <name evidence="2" type="ORF">Fot_23372</name>
</gene>
<keyword evidence="3" id="KW-1185">Reference proteome</keyword>
<accession>A0ABD1V0C9</accession>
<evidence type="ECO:0000313" key="2">
    <source>
        <dbReference type="EMBL" id="KAL2530771.1"/>
    </source>
</evidence>
<dbReference type="EMBL" id="JBFOLJ010000006">
    <property type="protein sequence ID" value="KAL2530771.1"/>
    <property type="molecule type" value="Genomic_DNA"/>
</dbReference>
<dbReference type="Proteomes" id="UP001604277">
    <property type="component" value="Unassembled WGS sequence"/>
</dbReference>
<name>A0ABD1V0C9_9LAMI</name>
<reference evidence="3" key="2">
    <citation type="submission" date="2024-07" db="EMBL/GenBank/DDBJ databases">
        <title>Two chromosome-level genome assemblies of Korean endemic species Abeliophyllum distichum and Forsythia ovata (Oleaceae).</title>
        <authorList>
            <person name="Jang H."/>
        </authorList>
    </citation>
    <scope>NUCLEOTIDE SEQUENCE [LARGE SCALE GENOMIC DNA]</scope>
</reference>
<reference evidence="2" key="1">
    <citation type="submission" date="2024-07" db="EMBL/GenBank/DDBJ databases">
        <title>Two chromosome-level genome assemblies of Korean endemic species Abeliophyllum distichum and Forsythia ovata (Oleaceae).</title>
        <authorList>
            <person name="Mun J.H."/>
        </authorList>
    </citation>
    <scope>NUCLEOTIDE SEQUENCE</scope>
    <source>
        <strain evidence="2">KNKB202402200001</strain>
        <tissue evidence="2">Leaf</tissue>
    </source>
</reference>
<comment type="caution">
    <text evidence="2">The sequence shown here is derived from an EMBL/GenBank/DDBJ whole genome shotgun (WGS) entry which is preliminary data.</text>
</comment>
<organism evidence="2 3">
    <name type="scientific">Forsythia ovata</name>
    <dbReference type="NCBI Taxonomy" id="205694"/>
    <lineage>
        <taxon>Eukaryota</taxon>
        <taxon>Viridiplantae</taxon>
        <taxon>Streptophyta</taxon>
        <taxon>Embryophyta</taxon>
        <taxon>Tracheophyta</taxon>
        <taxon>Spermatophyta</taxon>
        <taxon>Magnoliopsida</taxon>
        <taxon>eudicotyledons</taxon>
        <taxon>Gunneridae</taxon>
        <taxon>Pentapetalae</taxon>
        <taxon>asterids</taxon>
        <taxon>lamiids</taxon>
        <taxon>Lamiales</taxon>
        <taxon>Oleaceae</taxon>
        <taxon>Forsythieae</taxon>
        <taxon>Forsythia</taxon>
    </lineage>
</organism>